<keyword evidence="14" id="KW-1185">Reference proteome</keyword>
<keyword evidence="10" id="KW-0472">Membrane</keyword>
<dbReference type="EMBL" id="JBHUOR010000112">
    <property type="protein sequence ID" value="MFD2869328.1"/>
    <property type="molecule type" value="Genomic_DNA"/>
</dbReference>
<feature type="region of interest" description="Disordered" evidence="9">
    <location>
        <begin position="681"/>
        <end position="851"/>
    </location>
</feature>
<feature type="domain" description="Penicillin-binding protein transpeptidase" evidence="11">
    <location>
        <begin position="362"/>
        <end position="648"/>
    </location>
</feature>
<feature type="transmembrane region" description="Helical" evidence="10">
    <location>
        <begin position="43"/>
        <end position="67"/>
    </location>
</feature>
<dbReference type="Pfam" id="PF00905">
    <property type="entry name" value="Transpeptidase"/>
    <property type="match status" value="1"/>
</dbReference>
<evidence type="ECO:0000259" key="11">
    <source>
        <dbReference type="Pfam" id="PF00905"/>
    </source>
</evidence>
<feature type="compositionally biased region" description="Low complexity" evidence="9">
    <location>
        <begin position="683"/>
        <end position="702"/>
    </location>
</feature>
<gene>
    <name evidence="13" type="ORF">ACFSY7_12605</name>
</gene>
<dbReference type="PANTHER" id="PTHR32282:SF29">
    <property type="entry name" value="PENICILLIN-BINDING PROTEIN 1A"/>
    <property type="match status" value="1"/>
</dbReference>
<dbReference type="RefSeq" id="WP_380148095.1">
    <property type="nucleotide sequence ID" value="NZ_JBHUOR010000112.1"/>
</dbReference>
<dbReference type="GO" id="GO:0016757">
    <property type="term" value="F:glycosyltransferase activity"/>
    <property type="evidence" value="ECO:0007669"/>
    <property type="project" value="UniProtKB-KW"/>
</dbReference>
<feature type="compositionally biased region" description="Polar residues" evidence="9">
    <location>
        <begin position="832"/>
        <end position="851"/>
    </location>
</feature>
<keyword evidence="6" id="KW-0511">Multifunctional enzyme</keyword>
<evidence type="ECO:0000313" key="14">
    <source>
        <dbReference type="Proteomes" id="UP001597568"/>
    </source>
</evidence>
<dbReference type="NCBIfam" id="TIGR02074">
    <property type="entry name" value="PBP_1a_fam"/>
    <property type="match status" value="1"/>
</dbReference>
<dbReference type="InterPro" id="IPR001264">
    <property type="entry name" value="Glyco_trans_51"/>
</dbReference>
<keyword evidence="1" id="KW-0121">Carboxypeptidase</keyword>
<feature type="compositionally biased region" description="Low complexity" evidence="9">
    <location>
        <begin position="789"/>
        <end position="813"/>
    </location>
</feature>
<keyword evidence="3 13" id="KW-0328">Glycosyltransferase</keyword>
<organism evidence="13 14">
    <name type="scientific">Kurthia populi</name>
    <dbReference type="NCBI Taxonomy" id="1562132"/>
    <lineage>
        <taxon>Bacteria</taxon>
        <taxon>Bacillati</taxon>
        <taxon>Bacillota</taxon>
        <taxon>Bacilli</taxon>
        <taxon>Bacillales</taxon>
        <taxon>Caryophanaceae</taxon>
        <taxon>Kurthia</taxon>
    </lineage>
</organism>
<dbReference type="InterPro" id="IPR036950">
    <property type="entry name" value="PBP_transglycosylase"/>
</dbReference>
<dbReference type="PANTHER" id="PTHR32282">
    <property type="entry name" value="BINDING PROTEIN TRANSPEPTIDASE, PUTATIVE-RELATED"/>
    <property type="match status" value="1"/>
</dbReference>
<dbReference type="SUPFAM" id="SSF53955">
    <property type="entry name" value="Lysozyme-like"/>
    <property type="match status" value="1"/>
</dbReference>
<name>A0ABW5Y2D3_9BACL</name>
<dbReference type="EC" id="2.4.-.-" evidence="13"/>
<evidence type="ECO:0000256" key="10">
    <source>
        <dbReference type="SAM" id="Phobius"/>
    </source>
</evidence>
<evidence type="ECO:0000256" key="1">
    <source>
        <dbReference type="ARBA" id="ARBA00022645"/>
    </source>
</evidence>
<dbReference type="InterPro" id="IPR050396">
    <property type="entry name" value="Glycosyltr_51/Transpeptidase"/>
</dbReference>
<feature type="compositionally biased region" description="Acidic residues" evidence="9">
    <location>
        <begin position="708"/>
        <end position="754"/>
    </location>
</feature>
<protein>
    <submittedName>
        <fullName evidence="13">Transglycosylase domain-containing protein</fullName>
        <ecNumber evidence="13">2.4.-.-</ecNumber>
    </submittedName>
</protein>
<dbReference type="SUPFAM" id="SSF56601">
    <property type="entry name" value="beta-lactamase/transpeptidase-like"/>
    <property type="match status" value="1"/>
</dbReference>
<evidence type="ECO:0000256" key="7">
    <source>
        <dbReference type="ARBA" id="ARBA00034000"/>
    </source>
</evidence>
<feature type="compositionally biased region" description="Low complexity" evidence="9">
    <location>
        <begin position="755"/>
        <end position="765"/>
    </location>
</feature>
<keyword evidence="10" id="KW-0812">Transmembrane</keyword>
<comment type="catalytic activity">
    <reaction evidence="7">
        <text>Preferential cleavage: (Ac)2-L-Lys-D-Ala-|-D-Ala. Also transpeptidation of peptidyl-alanyl moieties that are N-acyl substituents of D-alanine.</text>
        <dbReference type="EC" id="3.4.16.4"/>
    </reaction>
</comment>
<accession>A0ABW5Y2D3</accession>
<evidence type="ECO:0000256" key="5">
    <source>
        <dbReference type="ARBA" id="ARBA00022801"/>
    </source>
</evidence>
<feature type="compositionally biased region" description="Basic residues" evidence="9">
    <location>
        <begin position="9"/>
        <end position="34"/>
    </location>
</feature>
<proteinExistence type="predicted"/>
<evidence type="ECO:0000256" key="6">
    <source>
        <dbReference type="ARBA" id="ARBA00023268"/>
    </source>
</evidence>
<keyword evidence="5" id="KW-0378">Hydrolase</keyword>
<evidence type="ECO:0000256" key="3">
    <source>
        <dbReference type="ARBA" id="ARBA00022676"/>
    </source>
</evidence>
<evidence type="ECO:0000256" key="2">
    <source>
        <dbReference type="ARBA" id="ARBA00022670"/>
    </source>
</evidence>
<sequence length="851" mass="92750">MDEKMTREQRRKQQTQKAKRQTSPKKKTTSKKEKSKKSLAKRILIGLASLFIVLFLIGGAVFAYLAFTAPELNEDTLKDPVSSKFYDKNGKEFYSMGSEERENVKYEDIPKEMRDAILSAEDARFYDHSGIDFWRLGGAVVANIRDGFGAQGASTLTQQVIKNSFFDNSKTMKRKVQEAYLAMQLEREYSKDEIFEMYFNKVLMSGRIYGFGTAAEYFYGKELKDLSLDEMAVLAGMPQAPNGYNPFKNPERAEKRRNVVLLLMYNNKKITKAEMEKAQKVDIKKGLLPESKRQAAAKSKYDAYIDVVLKELAENGDEKALEEGISVYTNLDVTAQKSVEKALNADANFVGRTAEDIQAGMAVVDTQTGALAAVGGSRNYGPERGLNMAASKHQPGSTMKPLIDYGPVIENKKWSTGTTITDEPIKYTGTNQTITNVDNTYLGNMTIREALYRSRNIPAVKTFKEVGASKSKKFLAKVGIKPADDKALLESDAIGGGNVTVSPIQMAASYASFGNNGIYTEAHAVKKIVYRDGKTSKSYTPDPKDAMSDFTAYMVTDMLRDVVSSKAGATGTAASIYGLDIAGKSGTTNFDAAKKQKLGLPAETAPDSWFIGYTTNYSVATWAGDPERQTGLKTLTEKHIPQTLFKQVMTEISAGKETKSFTKPDTVVEGSNSELYVRGAQISAPSSTTTKPQTQTPPTTETNKTEEPTTEEPTTEEPATEEPTTEEPTTEEPTTEEPTTEEPTTEEPTTEEPSTETPSTETPSTGNDNNSSEQGGTTTQPETPSTGEDNSSNQNNSNQNNGGGTNSDQGSTTPSTGEDNSSSNSNSGGEAHTSSTRPESPTTGQDEGTEE</sequence>
<evidence type="ECO:0000313" key="13">
    <source>
        <dbReference type="EMBL" id="MFD2869328.1"/>
    </source>
</evidence>
<dbReference type="InterPro" id="IPR012338">
    <property type="entry name" value="Beta-lactam/transpept-like"/>
</dbReference>
<evidence type="ECO:0000256" key="4">
    <source>
        <dbReference type="ARBA" id="ARBA00022679"/>
    </source>
</evidence>
<dbReference type="Proteomes" id="UP001597568">
    <property type="component" value="Unassembled WGS sequence"/>
</dbReference>
<comment type="catalytic activity">
    <reaction evidence="8">
        <text>[GlcNAc-(1-&gt;4)-Mur2Ac(oyl-L-Ala-gamma-D-Glu-L-Lys-D-Ala-D-Ala)](n)-di-trans,octa-cis-undecaprenyl diphosphate + beta-D-GlcNAc-(1-&gt;4)-Mur2Ac(oyl-L-Ala-gamma-D-Glu-L-Lys-D-Ala-D-Ala)-di-trans,octa-cis-undecaprenyl diphosphate = [GlcNAc-(1-&gt;4)-Mur2Ac(oyl-L-Ala-gamma-D-Glu-L-Lys-D-Ala-D-Ala)](n+1)-di-trans,octa-cis-undecaprenyl diphosphate + di-trans,octa-cis-undecaprenyl diphosphate + H(+)</text>
        <dbReference type="Rhea" id="RHEA:23708"/>
        <dbReference type="Rhea" id="RHEA-COMP:9602"/>
        <dbReference type="Rhea" id="RHEA-COMP:9603"/>
        <dbReference type="ChEBI" id="CHEBI:15378"/>
        <dbReference type="ChEBI" id="CHEBI:58405"/>
        <dbReference type="ChEBI" id="CHEBI:60033"/>
        <dbReference type="ChEBI" id="CHEBI:78435"/>
        <dbReference type="EC" id="2.4.99.28"/>
    </reaction>
</comment>
<evidence type="ECO:0000259" key="12">
    <source>
        <dbReference type="Pfam" id="PF00912"/>
    </source>
</evidence>
<keyword evidence="4 13" id="KW-0808">Transferase</keyword>
<evidence type="ECO:0000256" key="9">
    <source>
        <dbReference type="SAM" id="MobiDB-lite"/>
    </source>
</evidence>
<dbReference type="Gene3D" id="3.40.710.10">
    <property type="entry name" value="DD-peptidase/beta-lactamase superfamily"/>
    <property type="match status" value="1"/>
</dbReference>
<comment type="caution">
    <text evidence="13">The sequence shown here is derived from an EMBL/GenBank/DDBJ whole genome shotgun (WGS) entry which is preliminary data.</text>
</comment>
<keyword evidence="10" id="KW-1133">Transmembrane helix</keyword>
<dbReference type="Gene3D" id="1.10.3810.10">
    <property type="entry name" value="Biosynthetic peptidoglycan transglycosylase-like"/>
    <property type="match status" value="1"/>
</dbReference>
<feature type="region of interest" description="Disordered" evidence="9">
    <location>
        <begin position="1"/>
        <end position="34"/>
    </location>
</feature>
<dbReference type="Pfam" id="PF00912">
    <property type="entry name" value="Transgly"/>
    <property type="match status" value="1"/>
</dbReference>
<dbReference type="InterPro" id="IPR023346">
    <property type="entry name" value="Lysozyme-like_dom_sf"/>
</dbReference>
<evidence type="ECO:0000256" key="8">
    <source>
        <dbReference type="ARBA" id="ARBA00049902"/>
    </source>
</evidence>
<dbReference type="InterPro" id="IPR001460">
    <property type="entry name" value="PCN-bd_Tpept"/>
</dbReference>
<reference evidence="14" key="1">
    <citation type="journal article" date="2019" name="Int. J. Syst. Evol. Microbiol.">
        <title>The Global Catalogue of Microorganisms (GCM) 10K type strain sequencing project: providing services to taxonomists for standard genome sequencing and annotation.</title>
        <authorList>
            <consortium name="The Broad Institute Genomics Platform"/>
            <consortium name="The Broad Institute Genome Sequencing Center for Infectious Disease"/>
            <person name="Wu L."/>
            <person name="Ma J."/>
        </authorList>
    </citation>
    <scope>NUCLEOTIDE SEQUENCE [LARGE SCALE GENOMIC DNA]</scope>
    <source>
        <strain evidence="14">KCTC 33522</strain>
    </source>
</reference>
<keyword evidence="2" id="KW-0645">Protease</keyword>
<feature type="compositionally biased region" description="Polar residues" evidence="9">
    <location>
        <begin position="766"/>
        <end position="788"/>
    </location>
</feature>
<feature type="domain" description="Glycosyl transferase family 51" evidence="12">
    <location>
        <begin position="91"/>
        <end position="264"/>
    </location>
</feature>